<sequence>MNRLSTKPVPNVVRYSGKKKGRVRYLIIDPKDACLQIPLDDSSSDVTTISTHIGFFRYRRLPFVVSSAPAIFQNFMDRVLHGISSTTCYIDDIIVTGKTDSEHLENLRRPR</sequence>
<dbReference type="OrthoDB" id="10060843at2759"/>
<dbReference type="Gene3D" id="3.10.10.10">
    <property type="entry name" value="HIV Type 1 Reverse Transcriptase, subunit A, domain 1"/>
    <property type="match status" value="1"/>
</dbReference>
<gene>
    <name evidence="2" type="ORF">RF11_15172</name>
</gene>
<dbReference type="InterPro" id="IPR050951">
    <property type="entry name" value="Retrovirus_Pol_polyprotein"/>
</dbReference>
<dbReference type="InterPro" id="IPR000477">
    <property type="entry name" value="RT_dom"/>
</dbReference>
<reference evidence="2 3" key="1">
    <citation type="journal article" date="2014" name="Genome Biol. Evol.">
        <title>The genome of the myxosporean Thelohanellus kitauei shows adaptations to nutrient acquisition within its fish host.</title>
        <authorList>
            <person name="Yang Y."/>
            <person name="Xiong J."/>
            <person name="Zhou Z."/>
            <person name="Huo F."/>
            <person name="Miao W."/>
            <person name="Ran C."/>
            <person name="Liu Y."/>
            <person name="Zhang J."/>
            <person name="Feng J."/>
            <person name="Wang M."/>
            <person name="Wang M."/>
            <person name="Wang L."/>
            <person name="Yao B."/>
        </authorList>
    </citation>
    <scope>NUCLEOTIDE SEQUENCE [LARGE SCALE GENOMIC DNA]</scope>
    <source>
        <strain evidence="2">Wuqing</strain>
    </source>
</reference>
<dbReference type="InterPro" id="IPR043502">
    <property type="entry name" value="DNA/RNA_pol_sf"/>
</dbReference>
<evidence type="ECO:0000313" key="2">
    <source>
        <dbReference type="EMBL" id="KII72664.1"/>
    </source>
</evidence>
<dbReference type="Pfam" id="PF00078">
    <property type="entry name" value="RVT_1"/>
    <property type="match status" value="1"/>
</dbReference>
<organism evidence="2 3">
    <name type="scientific">Thelohanellus kitauei</name>
    <name type="common">Myxosporean</name>
    <dbReference type="NCBI Taxonomy" id="669202"/>
    <lineage>
        <taxon>Eukaryota</taxon>
        <taxon>Metazoa</taxon>
        <taxon>Cnidaria</taxon>
        <taxon>Myxozoa</taxon>
        <taxon>Myxosporea</taxon>
        <taxon>Bivalvulida</taxon>
        <taxon>Platysporina</taxon>
        <taxon>Myxobolidae</taxon>
        <taxon>Thelohanellus</taxon>
    </lineage>
</organism>
<comment type="caution">
    <text evidence="2">The sequence shown here is derived from an EMBL/GenBank/DDBJ whole genome shotgun (WGS) entry which is preliminary data.</text>
</comment>
<feature type="domain" description="Reverse transcriptase" evidence="1">
    <location>
        <begin position="17"/>
        <end position="107"/>
    </location>
</feature>
<proteinExistence type="predicted"/>
<protein>
    <submittedName>
        <fullName evidence="2">Retrovirus-related Pol polyprotein from transposon 17.6</fullName>
    </submittedName>
</protein>
<dbReference type="InterPro" id="IPR043128">
    <property type="entry name" value="Rev_trsase/Diguanyl_cyclase"/>
</dbReference>
<dbReference type="AlphaFoldDB" id="A0A0C2J4C7"/>
<accession>A0A0C2J4C7</accession>
<dbReference type="SUPFAM" id="SSF56672">
    <property type="entry name" value="DNA/RNA polymerases"/>
    <property type="match status" value="1"/>
</dbReference>
<evidence type="ECO:0000259" key="1">
    <source>
        <dbReference type="Pfam" id="PF00078"/>
    </source>
</evidence>
<dbReference type="Proteomes" id="UP000031668">
    <property type="component" value="Unassembled WGS sequence"/>
</dbReference>
<keyword evidence="3" id="KW-1185">Reference proteome</keyword>
<dbReference type="CDD" id="cd01647">
    <property type="entry name" value="RT_LTR"/>
    <property type="match status" value="1"/>
</dbReference>
<dbReference type="PANTHER" id="PTHR37984">
    <property type="entry name" value="PROTEIN CBG26694"/>
    <property type="match status" value="1"/>
</dbReference>
<dbReference type="EMBL" id="JWZT01001146">
    <property type="protein sequence ID" value="KII72664.1"/>
    <property type="molecule type" value="Genomic_DNA"/>
</dbReference>
<evidence type="ECO:0000313" key="3">
    <source>
        <dbReference type="Proteomes" id="UP000031668"/>
    </source>
</evidence>
<name>A0A0C2J4C7_THEKT</name>
<dbReference type="Gene3D" id="3.30.70.270">
    <property type="match status" value="1"/>
</dbReference>
<dbReference type="PANTHER" id="PTHR37984:SF5">
    <property type="entry name" value="PROTEIN NYNRIN-LIKE"/>
    <property type="match status" value="1"/>
</dbReference>
<dbReference type="OMA" id="STHIGFF"/>